<evidence type="ECO:0000313" key="3">
    <source>
        <dbReference type="Proteomes" id="UP000167951"/>
    </source>
</evidence>
<accession>W5QLW3</accession>
<protein>
    <recommendedName>
        <fullName evidence="1">Non-structural protein NS1</fullName>
    </recommendedName>
</protein>
<evidence type="ECO:0000313" key="2">
    <source>
        <dbReference type="EMBL" id="AFX73369.1"/>
    </source>
</evidence>
<dbReference type="Pfam" id="PF01718">
    <property type="entry name" value="Orbi_NS1"/>
    <property type="match status" value="1"/>
</dbReference>
<evidence type="ECO:0000256" key="1">
    <source>
        <dbReference type="ARBA" id="ARBA00014071"/>
    </source>
</evidence>
<sequence>MERFITRFGIIGDAAIAVKTFDLVSRGWTCSHVRRDCFYRGRCARQFFRECADACYYHNDLSDALQLVEIAVRALHDREKVWLNVFRHFQEEDEFVNETSFNRVMARAEELYQQSGMLDDVKQLRLVKNNDRVYLDDSQSFIHFTFIPIYGGHICKPLSTMRYGQIGIIFIDTTKIDSIMPHDSEGFLQEKMHIQNQVRRMLPVCPTTGAQSRIYNLAFAPIEMVDLMQDREFRLEVCRRLEMDFKYLHSLTTRSGPRMILQRTALESKGDDSGLHPYMVKVEREGIEDSLAKTCLKRVGNEKWQTWAFPELLCRMHNHKMIGCHLIVEYMQSGECCQICFLAERGLDHDIIAVDTRAAELTGVDPVRVVSNRAHADGSVKLAQQVLHGSQILTKLCDHWVVTNASSGMEAFVVTASCIHRHIRGKGLWIDQNWHDAMYQLGRLLLRFDYDQRGRTNLMRLFYFICFGYLPLDNGRVPVWKDLGEFLKIIMGGEINGMESDVETYMLMLDGVHSVIYLANQNDIVAVDAQDDPVDERLRGFGYEIEAHMHNQFVMRVQHRNYD</sequence>
<name>W5QLW3_9REOV</name>
<dbReference type="InterPro" id="IPR002630">
    <property type="entry name" value="Orbi_NS1"/>
</dbReference>
<organism evidence="2 3">
    <name type="scientific">Changuinola virus</name>
    <dbReference type="NCBI Taxonomy" id="40052"/>
    <lineage>
        <taxon>Viruses</taxon>
        <taxon>Riboviria</taxon>
        <taxon>Orthornavirae</taxon>
        <taxon>Duplornaviricota</taxon>
        <taxon>Resentoviricetes</taxon>
        <taxon>Reovirales</taxon>
        <taxon>Sedoreoviridae</taxon>
        <taxon>Orbivirus</taxon>
        <taxon>Orbivirus changuinolaense</taxon>
    </lineage>
</organism>
<dbReference type="EMBL" id="JQ610659">
    <property type="protein sequence ID" value="AFX73369.1"/>
    <property type="molecule type" value="Genomic_RNA"/>
</dbReference>
<reference evidence="2 3" key="1">
    <citation type="submission" date="2012-02" db="EMBL/GenBank/DDBJ databases">
        <title>The genome sequences of Lebombo, Orungo and Changuinola viruses (genus Orbivirus, family Reoviridae).</title>
        <authorList>
            <person name="Attoui H."/>
            <person name="Mohd Jaafar F."/>
            <person name="Mertens P.P.C."/>
            <person name="Belhouchet M."/>
        </authorList>
    </citation>
    <scope>NUCLEOTIDE SEQUENCE [LARGE SCALE GENOMIC DNA]</scope>
    <source>
        <strain evidence="2">Xaraira</strain>
    </source>
</reference>
<dbReference type="Proteomes" id="UP000167951">
    <property type="component" value="Genome"/>
</dbReference>
<proteinExistence type="predicted"/>